<organism evidence="1 2">
    <name type="scientific">Priestia endophytica DSM 13796</name>
    <dbReference type="NCBI Taxonomy" id="1121089"/>
    <lineage>
        <taxon>Bacteria</taxon>
        <taxon>Bacillati</taxon>
        <taxon>Bacillota</taxon>
        <taxon>Bacilli</taxon>
        <taxon>Bacillales</taxon>
        <taxon>Bacillaceae</taxon>
        <taxon>Priestia</taxon>
    </lineage>
</organism>
<accession>A0A1I5WLH1</accession>
<evidence type="ECO:0000313" key="1">
    <source>
        <dbReference type="EMBL" id="SFQ20510.1"/>
    </source>
</evidence>
<dbReference type="Pfam" id="PF13797">
    <property type="entry name" value="Post_transc_reg"/>
    <property type="match status" value="1"/>
</dbReference>
<dbReference type="GeneID" id="93709396"/>
<sequence>MGQAVSRTSRRIVEPAMRSKMEEFRLFGYEEVTEEIVWQFLQQKKWKKRKIEELKLYELVNDILAVKISEVMNFMTMEVFKNDRAKKGLEDISDLL</sequence>
<dbReference type="EMBL" id="FOXX01000001">
    <property type="protein sequence ID" value="SFQ20510.1"/>
    <property type="molecule type" value="Genomic_DNA"/>
</dbReference>
<protein>
    <submittedName>
        <fullName evidence="1">Post-transcriptional regulator</fullName>
    </submittedName>
</protein>
<reference evidence="1 2" key="1">
    <citation type="submission" date="2016-10" db="EMBL/GenBank/DDBJ databases">
        <authorList>
            <person name="Varghese N."/>
            <person name="Submissions S."/>
        </authorList>
    </citation>
    <scope>NUCLEOTIDE SEQUENCE [LARGE SCALE GENOMIC DNA]</scope>
    <source>
        <strain evidence="1 2">DSM 13796</strain>
    </source>
</reference>
<keyword evidence="2" id="KW-1185">Reference proteome</keyword>
<dbReference type="Proteomes" id="UP000182762">
    <property type="component" value="Unassembled WGS sequence"/>
</dbReference>
<dbReference type="RefSeq" id="WP_061802081.1">
    <property type="nucleotide sequence ID" value="NZ_FOXX01000001.1"/>
</dbReference>
<comment type="caution">
    <text evidence="1">The sequence shown here is derived from an EMBL/GenBank/DDBJ whole genome shotgun (WGS) entry which is preliminary data.</text>
</comment>
<evidence type="ECO:0000313" key="2">
    <source>
        <dbReference type="Proteomes" id="UP000182762"/>
    </source>
</evidence>
<name>A0A1I5WLH1_9BACI</name>
<dbReference type="InterPro" id="IPR025716">
    <property type="entry name" value="Post-transcriptional_regulator"/>
</dbReference>
<gene>
    <name evidence="1" type="ORF">SAMN02745910_00628</name>
</gene>
<proteinExistence type="predicted"/>